<feature type="chain" id="PRO_5046420309" evidence="1">
    <location>
        <begin position="24"/>
        <end position="413"/>
    </location>
</feature>
<evidence type="ECO:0000313" key="3">
    <source>
        <dbReference type="Proteomes" id="UP001456524"/>
    </source>
</evidence>
<feature type="signal peptide" evidence="1">
    <location>
        <begin position="1"/>
        <end position="23"/>
    </location>
</feature>
<reference evidence="2 3" key="1">
    <citation type="journal article" date="2022" name="G3 (Bethesda)">
        <title>Enemy or ally: a genomic approach to elucidate the lifestyle of Phyllosticta citrichinaensis.</title>
        <authorList>
            <person name="Buijs V.A."/>
            <person name="Groenewald J.Z."/>
            <person name="Haridas S."/>
            <person name="LaButti K.M."/>
            <person name="Lipzen A."/>
            <person name="Martin F.M."/>
            <person name="Barry K."/>
            <person name="Grigoriev I.V."/>
            <person name="Crous P.W."/>
            <person name="Seidl M.F."/>
        </authorList>
    </citation>
    <scope>NUCLEOTIDE SEQUENCE [LARGE SCALE GENOMIC DNA]</scope>
    <source>
        <strain evidence="2 3">CBS 129764</strain>
    </source>
</reference>
<keyword evidence="1" id="KW-0732">Signal</keyword>
<keyword evidence="3" id="KW-1185">Reference proteome</keyword>
<dbReference type="EMBL" id="JBBWUH010000014">
    <property type="protein sequence ID" value="KAK8152604.1"/>
    <property type="molecule type" value="Genomic_DNA"/>
</dbReference>
<protein>
    <submittedName>
        <fullName evidence="2">Uncharacterized protein</fullName>
    </submittedName>
</protein>
<comment type="caution">
    <text evidence="2">The sequence shown here is derived from an EMBL/GenBank/DDBJ whole genome shotgun (WGS) entry which is preliminary data.</text>
</comment>
<sequence length="413" mass="43830">MPSFKQAALAALFTIGNVSLSEAAGLPAPELVDMGGSVVGGLHRPATGGAKAGLAVYLAERSNTVFCANNQASKSGYMSDLDFEEMLENAALGVSYLRNQTNINQVVLLGHSGGGAMMTAYQNIAENGLAACQGPEKLYPCSDAVADLPAADGVVLMDANLGIFSMFLLSLNPAIEDETSGMKINSSLNLFSPANGWTANGANYTASFIKESTGNGFYAEDEAFIIPDSMYTGNNNKLFTQDVRLFSHTKYAWPILHKNGTATTQVVHSVRVPSGVTSIASSFLDGAVKTTIRRFLGIFALRVDAAAFAYDADSVAGIQWNSSHVVPVAAVQGIRVPLLAMGMTGHYEYLNAEKVYLNSGSNDTSIAFVEGANHDTSTCTECESYPGEFRNTTVTAFNHVAQWLVKQGRFFSA</sequence>
<dbReference type="SUPFAM" id="SSF53474">
    <property type="entry name" value="alpha/beta-Hydrolases"/>
    <property type="match status" value="1"/>
</dbReference>
<accession>A0ABR1XFQ8</accession>
<name>A0ABR1XFQ8_9PEZI</name>
<evidence type="ECO:0000256" key="1">
    <source>
        <dbReference type="SAM" id="SignalP"/>
    </source>
</evidence>
<proteinExistence type="predicted"/>
<gene>
    <name evidence="2" type="ORF">IWX90DRAFT_473745</name>
</gene>
<dbReference type="Proteomes" id="UP001456524">
    <property type="component" value="Unassembled WGS sequence"/>
</dbReference>
<organism evidence="2 3">
    <name type="scientific">Phyllosticta citrichinensis</name>
    <dbReference type="NCBI Taxonomy" id="1130410"/>
    <lineage>
        <taxon>Eukaryota</taxon>
        <taxon>Fungi</taxon>
        <taxon>Dikarya</taxon>
        <taxon>Ascomycota</taxon>
        <taxon>Pezizomycotina</taxon>
        <taxon>Dothideomycetes</taxon>
        <taxon>Dothideomycetes incertae sedis</taxon>
        <taxon>Botryosphaeriales</taxon>
        <taxon>Phyllostictaceae</taxon>
        <taxon>Phyllosticta</taxon>
    </lineage>
</organism>
<dbReference type="Gene3D" id="3.40.50.1820">
    <property type="entry name" value="alpha/beta hydrolase"/>
    <property type="match status" value="1"/>
</dbReference>
<evidence type="ECO:0000313" key="2">
    <source>
        <dbReference type="EMBL" id="KAK8152604.1"/>
    </source>
</evidence>
<dbReference type="InterPro" id="IPR029058">
    <property type="entry name" value="AB_hydrolase_fold"/>
</dbReference>